<dbReference type="Pfam" id="PF07244">
    <property type="entry name" value="POTRA"/>
    <property type="match status" value="1"/>
</dbReference>
<dbReference type="KEGG" id="lsh:CAB17_09735"/>
<keyword evidence="6 11" id="KW-0732">Signal</keyword>
<evidence type="ECO:0000256" key="10">
    <source>
        <dbReference type="ARBA" id="ARBA00093548"/>
    </source>
</evidence>
<name>A0A2H5FL89_9GAMM</name>
<dbReference type="InterPro" id="IPR039910">
    <property type="entry name" value="D15-like"/>
</dbReference>
<evidence type="ECO:0000313" key="16">
    <source>
        <dbReference type="Proteomes" id="UP000234343"/>
    </source>
</evidence>
<dbReference type="InterPro" id="IPR010827">
    <property type="entry name" value="BamA/TamA_POTRA"/>
</dbReference>
<keyword evidence="5" id="KW-0812">Transmembrane</keyword>
<comment type="subcellular location">
    <subcellularLocation>
        <location evidence="1">Cell outer membrane</location>
    </subcellularLocation>
</comment>
<evidence type="ECO:0000256" key="1">
    <source>
        <dbReference type="ARBA" id="ARBA00004442"/>
    </source>
</evidence>
<dbReference type="GO" id="GO:0009279">
    <property type="term" value="C:cell outer membrane"/>
    <property type="evidence" value="ECO:0007669"/>
    <property type="project" value="UniProtKB-SubCell"/>
</dbReference>
<evidence type="ECO:0000313" key="15">
    <source>
        <dbReference type="EMBL" id="AUH72314.1"/>
    </source>
</evidence>
<evidence type="ECO:0000256" key="11">
    <source>
        <dbReference type="SAM" id="SignalP"/>
    </source>
</evidence>
<evidence type="ECO:0000256" key="3">
    <source>
        <dbReference type="ARBA" id="ARBA00015419"/>
    </source>
</evidence>
<evidence type="ECO:0000259" key="13">
    <source>
        <dbReference type="Pfam" id="PF07244"/>
    </source>
</evidence>
<protein>
    <recommendedName>
        <fullName evidence="3">Translocation and assembly module subunit TamA</fullName>
    </recommendedName>
    <alternativeName>
        <fullName evidence="9">Autotransporter assembly factor TamA</fullName>
    </alternativeName>
</protein>
<organism evidence="15 16">
    <name type="scientific">Legionella sainthelensi</name>
    <dbReference type="NCBI Taxonomy" id="28087"/>
    <lineage>
        <taxon>Bacteria</taxon>
        <taxon>Pseudomonadati</taxon>
        <taxon>Pseudomonadota</taxon>
        <taxon>Gammaproteobacteria</taxon>
        <taxon>Legionellales</taxon>
        <taxon>Legionellaceae</taxon>
        <taxon>Legionella</taxon>
    </lineage>
</organism>
<reference evidence="15 16" key="1">
    <citation type="submission" date="2017-12" db="EMBL/GenBank/DDBJ databases">
        <title>Legionella sainthelensi LA01-117, whole genome sequence of a clinical isolate from New Zealand.</title>
        <authorList>
            <person name="Cree S.L."/>
            <person name="Slow S."/>
            <person name="Kennedy M.A."/>
            <person name="Murdoch D.R."/>
            <person name="Biggs P.J."/>
            <person name="Anderson T."/>
        </authorList>
    </citation>
    <scope>NUCLEOTIDE SEQUENCE [LARGE SCALE GENOMIC DNA]</scope>
    <source>
        <strain evidence="15 16">LA01-117</strain>
    </source>
</reference>
<evidence type="ECO:0000256" key="9">
    <source>
        <dbReference type="ARBA" id="ARBA00033063"/>
    </source>
</evidence>
<sequence>MKKLISLILLMTCFVLFAKDSSDPISITLHGVSGKVEANVEKRLQELQKLKPLAQFSLEDLREQVLQAIQPFGYFKADVVIQRPTAQNLIVTIHPGPQIMISKIRIELVGEGAQNPALREVIKNVPLMQHTPLFTEQYEQTKLKLIDTAENQGYLHARFQKNEILIDEENYTAEITLILDTGQLYYFGQVQFDPTYINPKLLHRFVPFHPGQVYSADQILQLNNELSNSGYFSSVLVKPQISENSSVPIQIHTEPVSKYSYTLGAGYGTDTGVRGRAALHVIPVNRQGHKFNLLAQGSFVQNALQAQYVIPGQNPVTDQYTITGNFSNLNYSAGYSNSFLVSLAQQHRVKNYQRTLSLNSLYEGFHYALQHDTKQFLLYPKATLTFSKTKDLLFSPSGYNITINGLAANKIALSTINYAQTSLDAKAAIRIDPWRLRVYGHAIQGFIAINNIEQQPLSLALLLGGTDNLKAFSFNSIGPSRIISYAGFEVQKETKKNWYLVAFYDAGAIYNPNPLKSYYDAGGGLMWVSPIGPIKVGLAQAINHRWQRDSNSPRLVISMGPDL</sequence>
<comment type="subunit">
    <text evidence="10">Interacts with TamB to form the translocation and assembly module (TAM).</text>
</comment>
<dbReference type="PANTHER" id="PTHR12815:SF47">
    <property type="entry name" value="TRANSLOCATION AND ASSEMBLY MODULE SUBUNIT TAMA"/>
    <property type="match status" value="1"/>
</dbReference>
<keyword evidence="16" id="KW-1185">Reference proteome</keyword>
<dbReference type="Pfam" id="PF01103">
    <property type="entry name" value="Omp85"/>
    <property type="match status" value="1"/>
</dbReference>
<dbReference type="Pfam" id="PF17243">
    <property type="entry name" value="POTRA_TamA_1"/>
    <property type="match status" value="1"/>
</dbReference>
<proteinExistence type="inferred from homology"/>
<feature type="domain" description="POTRA" evidence="13">
    <location>
        <begin position="185"/>
        <end position="251"/>
    </location>
</feature>
<keyword evidence="8" id="KW-0998">Cell outer membrane</keyword>
<dbReference type="AlphaFoldDB" id="A0A2H5FL89"/>
<dbReference type="Proteomes" id="UP000234343">
    <property type="component" value="Chromosome"/>
</dbReference>
<dbReference type="Gene3D" id="2.40.160.50">
    <property type="entry name" value="membrane protein fhac: a member of the omp85/tpsb transporter family"/>
    <property type="match status" value="1"/>
</dbReference>
<keyword evidence="7" id="KW-0472">Membrane</keyword>
<dbReference type="PANTHER" id="PTHR12815">
    <property type="entry name" value="SORTING AND ASSEMBLY MACHINERY SAMM50 PROTEIN FAMILY MEMBER"/>
    <property type="match status" value="1"/>
</dbReference>
<feature type="domain" description="TamA POTRA" evidence="14">
    <location>
        <begin position="27"/>
        <end position="95"/>
    </location>
</feature>
<evidence type="ECO:0000256" key="4">
    <source>
        <dbReference type="ARBA" id="ARBA00022452"/>
    </source>
</evidence>
<dbReference type="InterPro" id="IPR035243">
    <property type="entry name" value="TamA_POTRA_Dom_1"/>
</dbReference>
<feature type="signal peptide" evidence="11">
    <location>
        <begin position="1"/>
        <end position="18"/>
    </location>
</feature>
<dbReference type="Gene3D" id="3.10.20.310">
    <property type="entry name" value="membrane protein fhac"/>
    <property type="match status" value="3"/>
</dbReference>
<evidence type="ECO:0000259" key="12">
    <source>
        <dbReference type="Pfam" id="PF01103"/>
    </source>
</evidence>
<feature type="domain" description="Bacterial surface antigen (D15)" evidence="12">
    <location>
        <begin position="314"/>
        <end position="560"/>
    </location>
</feature>
<accession>A0A2H5FL89</accession>
<evidence type="ECO:0000256" key="6">
    <source>
        <dbReference type="ARBA" id="ARBA00022729"/>
    </source>
</evidence>
<evidence type="ECO:0000256" key="5">
    <source>
        <dbReference type="ARBA" id="ARBA00022692"/>
    </source>
</evidence>
<evidence type="ECO:0000256" key="7">
    <source>
        <dbReference type="ARBA" id="ARBA00023136"/>
    </source>
</evidence>
<gene>
    <name evidence="15" type="ORF">CAB17_09735</name>
</gene>
<comment type="similarity">
    <text evidence="2">Belongs to the TamA family.</text>
</comment>
<dbReference type="EMBL" id="CP025491">
    <property type="protein sequence ID" value="AUH72314.1"/>
    <property type="molecule type" value="Genomic_DNA"/>
</dbReference>
<evidence type="ECO:0000256" key="2">
    <source>
        <dbReference type="ARBA" id="ARBA00010248"/>
    </source>
</evidence>
<keyword evidence="4" id="KW-1134">Transmembrane beta strand</keyword>
<feature type="chain" id="PRO_5014110634" description="Translocation and assembly module subunit TamA" evidence="11">
    <location>
        <begin position="19"/>
        <end position="563"/>
    </location>
</feature>
<evidence type="ECO:0000259" key="14">
    <source>
        <dbReference type="Pfam" id="PF17243"/>
    </source>
</evidence>
<evidence type="ECO:0000256" key="8">
    <source>
        <dbReference type="ARBA" id="ARBA00023237"/>
    </source>
</evidence>
<dbReference type="InterPro" id="IPR000184">
    <property type="entry name" value="Bac_surfAg_D15"/>
</dbReference>